<dbReference type="InterPro" id="IPR058705">
    <property type="entry name" value="A_ENA"/>
</dbReference>
<dbReference type="OrthoDB" id="2082444at2"/>
<organism evidence="1 2">
    <name type="scientific">Sporolactobacillus laevolacticus DSM 442</name>
    <dbReference type="NCBI Taxonomy" id="1395513"/>
    <lineage>
        <taxon>Bacteria</taxon>
        <taxon>Bacillati</taxon>
        <taxon>Bacillota</taxon>
        <taxon>Bacilli</taxon>
        <taxon>Bacillales</taxon>
        <taxon>Sporolactobacillaceae</taxon>
        <taxon>Sporolactobacillus</taxon>
    </lineage>
</organism>
<comment type="caution">
    <text evidence="1">The sequence shown here is derived from an EMBL/GenBank/DDBJ whole genome shotgun (WGS) entry which is preliminary data.</text>
</comment>
<gene>
    <name evidence="1" type="ORF">P343_09825</name>
</gene>
<dbReference type="Proteomes" id="UP000018296">
    <property type="component" value="Unassembled WGS sequence"/>
</dbReference>
<dbReference type="PATRIC" id="fig|1395513.3.peg.1983"/>
<evidence type="ECO:0000313" key="2">
    <source>
        <dbReference type="Proteomes" id="UP000018296"/>
    </source>
</evidence>
<protein>
    <submittedName>
        <fullName evidence="1">Uncharacterized protein</fullName>
    </submittedName>
</protein>
<dbReference type="STRING" id="1395513.P343_09825"/>
<evidence type="ECO:0000313" key="1">
    <source>
        <dbReference type="EMBL" id="EST11935.1"/>
    </source>
</evidence>
<dbReference type="eggNOG" id="ENOG50333YT">
    <property type="taxonomic scope" value="Bacteria"/>
</dbReference>
<name>V6IXB9_9BACL</name>
<keyword evidence="2" id="KW-1185">Reference proteome</keyword>
<sequence>MTQTILQGLIAIVNSIANEENDLAKLIGAEATKVNVFVNGNPGFNDVIALNKNVEQTLRTIVKKNLVLETKLQDALEALPSGTPDPALLAALGGVLTSIANEENALGDLINAEANKVIFVATKFPTNLNALTGVNNSVEKTLRTIIKKEIVLETKLQDVLDFIKNHSS</sequence>
<dbReference type="RefSeq" id="WP_023510223.1">
    <property type="nucleotide sequence ID" value="NZ_AWTC01000008.1"/>
</dbReference>
<dbReference type="EMBL" id="AWTC01000008">
    <property type="protein sequence ID" value="EST11935.1"/>
    <property type="molecule type" value="Genomic_DNA"/>
</dbReference>
<dbReference type="Pfam" id="PF26595">
    <property type="entry name" value="A_ENA"/>
    <property type="match status" value="2"/>
</dbReference>
<dbReference type="AlphaFoldDB" id="V6IXB9"/>
<accession>V6IXB9</accession>
<proteinExistence type="predicted"/>
<reference evidence="1 2" key="1">
    <citation type="journal article" date="2013" name="Genome Announc.">
        <title>Genome Sequence of Sporolactobacillus laevolacticus DSM442, an Efficient Polymer-Grade D-Lactate Producer from Agricultural Waste Cottonseed as a Nitrogen Source.</title>
        <authorList>
            <person name="Wang H."/>
            <person name="Wang L."/>
            <person name="Ju J."/>
            <person name="Yu B."/>
            <person name="Ma Y."/>
        </authorList>
    </citation>
    <scope>NUCLEOTIDE SEQUENCE [LARGE SCALE GENOMIC DNA]</scope>
    <source>
        <strain evidence="1 2">DSM 442</strain>
    </source>
</reference>